<organism evidence="1 2">
    <name type="scientific">Terrapene box turtle adintovirus</name>
    <dbReference type="NCBI Taxonomy" id="2597808"/>
    <lineage>
        <taxon>Viruses</taxon>
        <taxon>Varidnaviria</taxon>
        <taxon>Bamfordvirae</taxon>
        <taxon>Preplasmiviricota</taxon>
        <taxon>Polisuviricotina</taxon>
        <taxon>Polintoviricetes</taxon>
        <taxon>Amphintovirales</taxon>
        <taxon>Eupolintoviridae</taxon>
        <taxon>Betadintovirus</taxon>
        <taxon>Betadintovirus terrapene</taxon>
    </lineage>
</organism>
<reference evidence="1" key="2">
    <citation type="submission" date="2019-07" db="EMBL/GenBank/DDBJ databases">
        <authorList>
            <person name="Buck C."/>
            <person name="Tisza M."/>
        </authorList>
    </citation>
    <scope>NUCLEOTIDE SEQUENCE</scope>
    <source>
        <strain evidence="1">5272</strain>
    </source>
</reference>
<dbReference type="RefSeq" id="YP_010796950.1">
    <property type="nucleotide sequence ID" value="NC_076111.1"/>
</dbReference>
<proteinExistence type="predicted"/>
<dbReference type="EMBL" id="BK010890">
    <property type="protein sequence ID" value="DAC80295.1"/>
    <property type="molecule type" value="Genomic_DNA"/>
</dbReference>
<reference evidence="1" key="1">
    <citation type="journal article" date="2019" name="J. ISSAAS">
        <title>Identification of 'Missing Link' Families of Small DNA Tumor Viruses.</title>
        <authorList>
            <person name="Welch N.L."/>
            <person name="Tisza M.J."/>
            <person name="Belford A."/>
            <person name="Pastrana D.V."/>
            <person name="Pang Y.-Y.S."/>
            <person name="Schiller J.T."/>
            <person name="An P."/>
            <person name="Cantalupo P.G."/>
            <person name="Pipas J.M."/>
            <person name="Koda S."/>
            <person name="Subramaniam K."/>
            <person name="Waltzek T.B."/>
            <person name="Bian C."/>
            <person name="Shi Q."/>
            <person name="Ruan Z."/>
            <person name="Ng T.F.-F."/>
            <person name="Starrett G.J."/>
            <person name="Buck C.B."/>
        </authorList>
    </citation>
    <scope>NUCLEOTIDE SEQUENCE</scope>
    <source>
        <strain evidence="1">5272</strain>
    </source>
</reference>
<accession>A0A5H3CQF9</accession>
<protein>
    <submittedName>
        <fullName evidence="1">Penton</fullName>
    </submittedName>
</protein>
<name>A0A5H3CQF9_9VIRU</name>
<dbReference type="GeneID" id="80534635"/>
<sequence length="246" mass="28079">MSDGGFYITLPSNASSAVFPQNTISNFTIRLIKPLDLPGAWEVGLVEIQYPHSWNTINEDTPFEITFGATTWNFILRRGYYSTIPELLEHMNSNVARHPGPPEVVMNYDPVGRKVRLKSTDFMYVFSTGGELANILGLGHKRNVQKFPFSADITGGFNSLYVYTDIVEHQFVGDFSVPLLRCVPVRGRNNEFVTITYDKPHYVPVSKHHIDTITIEIKTDQNRDVSFRFGKVIVKLHLRPRRERGF</sequence>
<keyword evidence="2" id="KW-1185">Reference proteome</keyword>
<dbReference type="KEGG" id="vg:80534635"/>
<evidence type="ECO:0000313" key="2">
    <source>
        <dbReference type="Proteomes" id="UP000683171"/>
    </source>
</evidence>
<dbReference type="Proteomes" id="UP000683171">
    <property type="component" value="Segment"/>
</dbReference>
<evidence type="ECO:0000313" key="1">
    <source>
        <dbReference type="EMBL" id="DAC80295.1"/>
    </source>
</evidence>